<dbReference type="EMBL" id="VSSQ01128510">
    <property type="protein sequence ID" value="MPN57223.1"/>
    <property type="molecule type" value="Genomic_DNA"/>
</dbReference>
<feature type="transmembrane region" description="Helical" evidence="1">
    <location>
        <begin position="46"/>
        <end position="67"/>
    </location>
</feature>
<reference evidence="2" key="1">
    <citation type="submission" date="2019-08" db="EMBL/GenBank/DDBJ databases">
        <authorList>
            <person name="Kucharzyk K."/>
            <person name="Murdoch R.W."/>
            <person name="Higgins S."/>
            <person name="Loffler F."/>
        </authorList>
    </citation>
    <scope>NUCLEOTIDE SEQUENCE</scope>
</reference>
<dbReference type="AlphaFoldDB" id="A0A645JCF8"/>
<organism evidence="2">
    <name type="scientific">bioreactor metagenome</name>
    <dbReference type="NCBI Taxonomy" id="1076179"/>
    <lineage>
        <taxon>unclassified sequences</taxon>
        <taxon>metagenomes</taxon>
        <taxon>ecological metagenomes</taxon>
    </lineage>
</organism>
<gene>
    <name evidence="2" type="ORF">SDC9_204917</name>
</gene>
<keyword evidence="1" id="KW-1133">Transmembrane helix</keyword>
<keyword evidence="1" id="KW-0812">Transmembrane</keyword>
<protein>
    <submittedName>
        <fullName evidence="2">Uncharacterized protein</fullName>
    </submittedName>
</protein>
<accession>A0A645JCF8</accession>
<evidence type="ECO:0000256" key="1">
    <source>
        <dbReference type="SAM" id="Phobius"/>
    </source>
</evidence>
<proteinExistence type="predicted"/>
<comment type="caution">
    <text evidence="2">The sequence shown here is derived from an EMBL/GenBank/DDBJ whole genome shotgun (WGS) entry which is preliminary data.</text>
</comment>
<keyword evidence="1" id="KW-0472">Membrane</keyword>
<evidence type="ECO:0000313" key="2">
    <source>
        <dbReference type="EMBL" id="MPN57223.1"/>
    </source>
</evidence>
<sequence length="79" mass="8902">MAKDNLNIDRLKMKNITTLIFFGGALLCSFGCYFGSAVVYSYNPDLATGIIGFGVAICFIAHIYLFMNFKRIKTNYEIK</sequence>
<name>A0A645JCF8_9ZZZZ</name>
<feature type="transmembrane region" description="Helical" evidence="1">
    <location>
        <begin position="20"/>
        <end position="40"/>
    </location>
</feature>